<evidence type="ECO:0000256" key="1">
    <source>
        <dbReference type="RuleBase" id="RU003707"/>
    </source>
</evidence>
<dbReference type="PROSITE" id="PS00166">
    <property type="entry name" value="ENOYL_COA_HYDRATASE"/>
    <property type="match status" value="1"/>
</dbReference>
<protein>
    <submittedName>
        <fullName evidence="2">Enoyl-CoA hydratase</fullName>
    </submittedName>
</protein>
<evidence type="ECO:0000313" key="2">
    <source>
        <dbReference type="EMBL" id="ANP90073.1"/>
    </source>
</evidence>
<dbReference type="RefSeq" id="WP_065283586.1">
    <property type="nucleotide sequence ID" value="NZ_CP016288.1"/>
</dbReference>
<dbReference type="OrthoDB" id="9775794at2"/>
<gene>
    <name evidence="2" type="ORF">BA011_39745</name>
</gene>
<dbReference type="InterPro" id="IPR001753">
    <property type="entry name" value="Enoyl-CoA_hydra/iso"/>
</dbReference>
<name>A0A1B1CJX7_RHILE</name>
<dbReference type="InterPro" id="IPR018376">
    <property type="entry name" value="Enoyl-CoA_hyd/isom_CS"/>
</dbReference>
<dbReference type="GO" id="GO:0003824">
    <property type="term" value="F:catalytic activity"/>
    <property type="evidence" value="ECO:0007669"/>
    <property type="project" value="InterPro"/>
</dbReference>
<dbReference type="Proteomes" id="UP000092691">
    <property type="component" value="Plasmid unnamed7"/>
</dbReference>
<comment type="similarity">
    <text evidence="1">Belongs to the enoyl-CoA hydratase/isomerase family.</text>
</comment>
<dbReference type="PANTHER" id="PTHR43459:SF1">
    <property type="entry name" value="EG:BACN32G11.4 PROTEIN"/>
    <property type="match status" value="1"/>
</dbReference>
<sequence length="278" mass="30188">MSAPLTQFTITEAAPGYWRVTFSNPPLNFCDPETLIELQQIVGLIESDDTLRVVVFDSADPDFFVNHYDVSRFADFPLTPGPTGLPTFIDATTRLTSSPVVTIASIRGRTRGGGSEIALACDMRFASLERAIFAQIEVGAGVFPGGGATERLPLLVGRARALEIVLGSDDFDAATAANYGWVNRALPDDELDAFVDNFARRIASFDKLSLAEAKRLINRRTLPSAEDLVETQGAFLNAFSWPTIPERGARIAQKRDEVGADFEARMGYHLGNLGTGAR</sequence>
<dbReference type="InterPro" id="IPR029045">
    <property type="entry name" value="ClpP/crotonase-like_dom_sf"/>
</dbReference>
<dbReference type="Pfam" id="PF00378">
    <property type="entry name" value="ECH_1"/>
    <property type="match status" value="1"/>
</dbReference>
<dbReference type="PANTHER" id="PTHR43459">
    <property type="entry name" value="ENOYL-COA HYDRATASE"/>
    <property type="match status" value="1"/>
</dbReference>
<proteinExistence type="inferred from homology"/>
<dbReference type="SUPFAM" id="SSF52096">
    <property type="entry name" value="ClpP/crotonase"/>
    <property type="match status" value="1"/>
</dbReference>
<dbReference type="Gene3D" id="3.90.226.10">
    <property type="entry name" value="2-enoyl-CoA Hydratase, Chain A, domain 1"/>
    <property type="match status" value="1"/>
</dbReference>
<accession>A0A1B1CJX7</accession>
<dbReference type="AlphaFoldDB" id="A0A1B1CJX7"/>
<keyword evidence="2" id="KW-0614">Plasmid</keyword>
<reference evidence="2 3" key="1">
    <citation type="submission" date="2016-06" db="EMBL/GenBank/DDBJ databases">
        <title>Microsymbionts genomes from the relict species Vavilovia formosa.</title>
        <authorList>
            <person name="Chirak E."/>
            <person name="Kimeklis A."/>
            <person name="Andronov E."/>
        </authorList>
    </citation>
    <scope>NUCLEOTIDE SEQUENCE [LARGE SCALE GENOMIC DNA]</scope>
    <source>
        <strain evidence="2 3">Vaf10</strain>
        <plasmid evidence="3">Plasmid unnamed7</plasmid>
    </source>
</reference>
<evidence type="ECO:0000313" key="3">
    <source>
        <dbReference type="Proteomes" id="UP000092691"/>
    </source>
</evidence>
<dbReference type="EMBL" id="CP016288">
    <property type="protein sequence ID" value="ANP90073.1"/>
    <property type="molecule type" value="Genomic_DNA"/>
</dbReference>
<dbReference type="CDD" id="cd06558">
    <property type="entry name" value="crotonase-like"/>
    <property type="match status" value="1"/>
</dbReference>
<geneLocation type="plasmid" evidence="2 3">
    <name>unnamed7</name>
</geneLocation>
<organism evidence="2 3">
    <name type="scientific">Rhizobium leguminosarum</name>
    <dbReference type="NCBI Taxonomy" id="384"/>
    <lineage>
        <taxon>Bacteria</taxon>
        <taxon>Pseudomonadati</taxon>
        <taxon>Pseudomonadota</taxon>
        <taxon>Alphaproteobacteria</taxon>
        <taxon>Hyphomicrobiales</taxon>
        <taxon>Rhizobiaceae</taxon>
        <taxon>Rhizobium/Agrobacterium group</taxon>
        <taxon>Rhizobium</taxon>
    </lineage>
</organism>